<accession>A0A5J6V272</accession>
<dbReference type="Proteomes" id="UP000326546">
    <property type="component" value="Chromosome"/>
</dbReference>
<evidence type="ECO:0000256" key="2">
    <source>
        <dbReference type="ARBA" id="ARBA00023315"/>
    </source>
</evidence>
<evidence type="ECO:0000313" key="6">
    <source>
        <dbReference type="EMBL" id="QFG67767.1"/>
    </source>
</evidence>
<feature type="region of interest" description="Disordered" evidence="3">
    <location>
        <begin position="1"/>
        <end position="24"/>
    </location>
</feature>
<dbReference type="KEGG" id="serw:FY030_02630"/>
<dbReference type="InterPro" id="IPR013751">
    <property type="entry name" value="ACP_syn_III_N"/>
</dbReference>
<organism evidence="6 7">
    <name type="scientific">Ornithinimicrobium pratense</name>
    <dbReference type="NCBI Taxonomy" id="2593973"/>
    <lineage>
        <taxon>Bacteria</taxon>
        <taxon>Bacillati</taxon>
        <taxon>Actinomycetota</taxon>
        <taxon>Actinomycetes</taxon>
        <taxon>Micrococcales</taxon>
        <taxon>Ornithinimicrobiaceae</taxon>
        <taxon>Ornithinimicrobium</taxon>
    </lineage>
</organism>
<evidence type="ECO:0000259" key="4">
    <source>
        <dbReference type="Pfam" id="PF08541"/>
    </source>
</evidence>
<feature type="domain" description="Beta-ketoacyl-[acyl-carrier-protein] synthase III C-terminal" evidence="4">
    <location>
        <begin position="275"/>
        <end position="359"/>
    </location>
</feature>
<dbReference type="AlphaFoldDB" id="A0A5J6V272"/>
<dbReference type="OrthoDB" id="9788274at2"/>
<dbReference type="InterPro" id="IPR016039">
    <property type="entry name" value="Thiolase-like"/>
</dbReference>
<feature type="domain" description="Beta-ketoacyl-[acyl-carrier-protein] synthase III N-terminal" evidence="5">
    <location>
        <begin position="142"/>
        <end position="222"/>
    </location>
</feature>
<dbReference type="PANTHER" id="PTHR34069:SF3">
    <property type="entry name" value="ACYL-COA:ACYL-COA ALKYLTRANSFERASE"/>
    <property type="match status" value="1"/>
</dbReference>
<dbReference type="EMBL" id="CP044427">
    <property type="protein sequence ID" value="QFG67767.1"/>
    <property type="molecule type" value="Genomic_DNA"/>
</dbReference>
<keyword evidence="1" id="KW-0808">Transferase</keyword>
<name>A0A5J6V272_9MICO</name>
<protein>
    <submittedName>
        <fullName evidence="6">3-oxoacyl-ACP synthase III</fullName>
    </submittedName>
</protein>
<dbReference type="Pfam" id="PF08541">
    <property type="entry name" value="ACP_syn_III_C"/>
    <property type="match status" value="1"/>
</dbReference>
<evidence type="ECO:0000313" key="7">
    <source>
        <dbReference type="Proteomes" id="UP000326546"/>
    </source>
</evidence>
<dbReference type="Pfam" id="PF08545">
    <property type="entry name" value="ACP_syn_III"/>
    <property type="match status" value="1"/>
</dbReference>
<keyword evidence="7" id="KW-1185">Reference proteome</keyword>
<dbReference type="Gene3D" id="3.40.47.10">
    <property type="match status" value="2"/>
</dbReference>
<evidence type="ECO:0000259" key="5">
    <source>
        <dbReference type="Pfam" id="PF08545"/>
    </source>
</evidence>
<dbReference type="NCBIfam" id="NF006720">
    <property type="entry name" value="PRK09258.1"/>
    <property type="match status" value="1"/>
</dbReference>
<dbReference type="SUPFAM" id="SSF53901">
    <property type="entry name" value="Thiolase-like"/>
    <property type="match status" value="1"/>
</dbReference>
<proteinExistence type="predicted"/>
<dbReference type="GO" id="GO:0006633">
    <property type="term" value="P:fatty acid biosynthetic process"/>
    <property type="evidence" value="ECO:0007669"/>
    <property type="project" value="InterPro"/>
</dbReference>
<sequence>MWSNETFSPAPLQHPRSPHLNGNATFRHHDTAVLSVTAVDAPVVKTSAEFDEIIGESYDRNALRPGMLAKLAGITERRWWREDQNFVDGAVEAARAALEQAQVDPAKVGLLVNTSVSREHLEPSIAVSVHKNLDLPTSCLNFDITNACLGFVNAMQLAATMIDAGQIDYALIVCGEGSRTPQERTLARLSSPEATAEDITSQFATLTLGSGAAAMLLGRASEHPDGHRVVGGVTRAATQHHELCVGDFTEMRTDAQGLLVAGMGLAKELWADAAKEFDWSDMDRYIVHQVSKVHTSRTAEALGLDPSRIPLTFPTYGNVGPAAVAITLAKEVNSLTDGDRVLMMGIGSGLNMTCVEIDW</sequence>
<evidence type="ECO:0000256" key="3">
    <source>
        <dbReference type="SAM" id="MobiDB-lite"/>
    </source>
</evidence>
<keyword evidence="2" id="KW-0012">Acyltransferase</keyword>
<gene>
    <name evidence="6" type="ORF">FY030_02630</name>
</gene>
<dbReference type="GO" id="GO:0044550">
    <property type="term" value="P:secondary metabolite biosynthetic process"/>
    <property type="evidence" value="ECO:0007669"/>
    <property type="project" value="TreeGrafter"/>
</dbReference>
<dbReference type="InterPro" id="IPR013747">
    <property type="entry name" value="ACP_syn_III_C"/>
</dbReference>
<evidence type="ECO:0000256" key="1">
    <source>
        <dbReference type="ARBA" id="ARBA00022679"/>
    </source>
</evidence>
<dbReference type="PANTHER" id="PTHR34069">
    <property type="entry name" value="3-OXOACYL-[ACYL-CARRIER-PROTEIN] SYNTHASE 3"/>
    <property type="match status" value="1"/>
</dbReference>
<dbReference type="GO" id="GO:0004315">
    <property type="term" value="F:3-oxoacyl-[acyl-carrier-protein] synthase activity"/>
    <property type="evidence" value="ECO:0007669"/>
    <property type="project" value="InterPro"/>
</dbReference>
<reference evidence="6 7" key="1">
    <citation type="submission" date="2019-09" db="EMBL/GenBank/DDBJ databases">
        <title>Serinicoccus pratensis sp. nov., isolated from meadow soil.</title>
        <authorList>
            <person name="Zhang W."/>
        </authorList>
    </citation>
    <scope>NUCLEOTIDE SEQUENCE [LARGE SCALE GENOMIC DNA]</scope>
    <source>
        <strain evidence="6 7">W204</strain>
    </source>
</reference>